<reference evidence="2 3" key="1">
    <citation type="submission" date="2021-09" db="EMBL/GenBank/DDBJ databases">
        <title>Genomic insights and catalytic innovation underlie evolution of tropane alkaloids biosynthesis.</title>
        <authorList>
            <person name="Wang Y.-J."/>
            <person name="Tian T."/>
            <person name="Huang J.-P."/>
            <person name="Huang S.-X."/>
        </authorList>
    </citation>
    <scope>NUCLEOTIDE SEQUENCE [LARGE SCALE GENOMIC DNA]</scope>
    <source>
        <strain evidence="2">KIB-2018</strain>
        <tissue evidence="2">Leaf</tissue>
    </source>
</reference>
<accession>A0AAV8SY71</accession>
<dbReference type="EMBL" id="JAIWQS010000007">
    <property type="protein sequence ID" value="KAJ8759362.1"/>
    <property type="molecule type" value="Genomic_DNA"/>
</dbReference>
<dbReference type="GO" id="GO:0061630">
    <property type="term" value="F:ubiquitin protein ligase activity"/>
    <property type="evidence" value="ECO:0007669"/>
    <property type="project" value="TreeGrafter"/>
</dbReference>
<sequence>MLLASPLLRSPALGLPDCSMSISSPVAVAGGSEVLIAATKAIEADSSLTVLEKPRRRQKLLSQGAASSLDGDDNGNRKIKIDNNLLDLDRDVPLDKRTCEGRRTLRARKNVMKCPTCTNGIADFLQNPQVNTQLMDVIESLKKQTAEMEESEGSAEESSATQKTTDTSVDTDDSDESCTMLVDDNLKDMFLTCQMFIGRK</sequence>
<proteinExistence type="predicted"/>
<comment type="caution">
    <text evidence="2">The sequence shown here is derived from an EMBL/GenBank/DDBJ whole genome shotgun (WGS) entry which is preliminary data.</text>
</comment>
<dbReference type="Proteomes" id="UP001159364">
    <property type="component" value="Linkage Group LG07"/>
</dbReference>
<dbReference type="GO" id="GO:0016567">
    <property type="term" value="P:protein ubiquitination"/>
    <property type="evidence" value="ECO:0007669"/>
    <property type="project" value="TreeGrafter"/>
</dbReference>
<name>A0AAV8SY71_9ROSI</name>
<feature type="compositionally biased region" description="Low complexity" evidence="1">
    <location>
        <begin position="156"/>
        <end position="168"/>
    </location>
</feature>
<dbReference type="InterPro" id="IPR045134">
    <property type="entry name" value="UHRF1/2-like"/>
</dbReference>
<feature type="region of interest" description="Disordered" evidence="1">
    <location>
        <begin position="60"/>
        <end position="79"/>
    </location>
</feature>
<keyword evidence="3" id="KW-1185">Reference proteome</keyword>
<dbReference type="PANTHER" id="PTHR14140">
    <property type="entry name" value="E3 UBIQUITIN-PROTEIN LIGASE UHRF-RELATED"/>
    <property type="match status" value="1"/>
</dbReference>
<protein>
    <submittedName>
        <fullName evidence="2">Uncharacterized protein</fullName>
    </submittedName>
</protein>
<evidence type="ECO:0000313" key="2">
    <source>
        <dbReference type="EMBL" id="KAJ8759362.1"/>
    </source>
</evidence>
<organism evidence="2 3">
    <name type="scientific">Erythroxylum novogranatense</name>
    <dbReference type="NCBI Taxonomy" id="1862640"/>
    <lineage>
        <taxon>Eukaryota</taxon>
        <taxon>Viridiplantae</taxon>
        <taxon>Streptophyta</taxon>
        <taxon>Embryophyta</taxon>
        <taxon>Tracheophyta</taxon>
        <taxon>Spermatophyta</taxon>
        <taxon>Magnoliopsida</taxon>
        <taxon>eudicotyledons</taxon>
        <taxon>Gunneridae</taxon>
        <taxon>Pentapetalae</taxon>
        <taxon>rosids</taxon>
        <taxon>fabids</taxon>
        <taxon>Malpighiales</taxon>
        <taxon>Erythroxylaceae</taxon>
        <taxon>Erythroxylum</taxon>
    </lineage>
</organism>
<dbReference type="PANTHER" id="PTHR14140:SF27">
    <property type="entry name" value="OS04G0289800 PROTEIN"/>
    <property type="match status" value="1"/>
</dbReference>
<dbReference type="AlphaFoldDB" id="A0AAV8SY71"/>
<evidence type="ECO:0000256" key="1">
    <source>
        <dbReference type="SAM" id="MobiDB-lite"/>
    </source>
</evidence>
<gene>
    <name evidence="2" type="ORF">K2173_006882</name>
</gene>
<dbReference type="GO" id="GO:0044027">
    <property type="term" value="P:negative regulation of gene expression via chromosomal CpG island methylation"/>
    <property type="evidence" value="ECO:0007669"/>
    <property type="project" value="TreeGrafter"/>
</dbReference>
<feature type="region of interest" description="Disordered" evidence="1">
    <location>
        <begin position="143"/>
        <end position="177"/>
    </location>
</feature>
<evidence type="ECO:0000313" key="3">
    <source>
        <dbReference type="Proteomes" id="UP001159364"/>
    </source>
</evidence>